<evidence type="ECO:0000256" key="3">
    <source>
        <dbReference type="ARBA" id="ARBA00008766"/>
    </source>
</evidence>
<comment type="caution">
    <text evidence="14">The sequence shown here is derived from an EMBL/GenBank/DDBJ whole genome shotgun (WGS) entry which is preliminary data.</text>
</comment>
<dbReference type="PANTHER" id="PTHR43226">
    <property type="entry name" value="XAA-PRO AMINOPEPTIDASE 3"/>
    <property type="match status" value="1"/>
</dbReference>
<evidence type="ECO:0000259" key="13">
    <source>
        <dbReference type="SMART" id="SM01011"/>
    </source>
</evidence>
<dbReference type="SUPFAM" id="SSF55920">
    <property type="entry name" value="Creatinase/aminopeptidase"/>
    <property type="match status" value="1"/>
</dbReference>
<dbReference type="Gene3D" id="3.40.350.10">
    <property type="entry name" value="Creatinase/prolidase N-terminal domain"/>
    <property type="match status" value="1"/>
</dbReference>
<dbReference type="GO" id="GO:0006508">
    <property type="term" value="P:proteolysis"/>
    <property type="evidence" value="ECO:0007669"/>
    <property type="project" value="UniProtKB-KW"/>
</dbReference>
<keyword evidence="9" id="KW-0464">Manganese</keyword>
<keyword evidence="15" id="KW-1185">Reference proteome</keyword>
<dbReference type="InterPro" id="IPR000994">
    <property type="entry name" value="Pept_M24"/>
</dbReference>
<dbReference type="PROSITE" id="PS00491">
    <property type="entry name" value="PROLINE_PEPTIDASE"/>
    <property type="match status" value="1"/>
</dbReference>
<dbReference type="SUPFAM" id="SSF53092">
    <property type="entry name" value="Creatinase/prolidase N-terminal domain"/>
    <property type="match status" value="1"/>
</dbReference>
<dbReference type="InterPro" id="IPR001131">
    <property type="entry name" value="Peptidase_M24B_aminopep-P_CS"/>
</dbReference>
<organism evidence="14 15">
    <name type="scientific">Pseudidiomarina sediminum</name>
    <dbReference type="NCBI Taxonomy" id="431675"/>
    <lineage>
        <taxon>Bacteria</taxon>
        <taxon>Pseudomonadati</taxon>
        <taxon>Pseudomonadota</taxon>
        <taxon>Gammaproteobacteria</taxon>
        <taxon>Alteromonadales</taxon>
        <taxon>Idiomarinaceae</taxon>
        <taxon>Pseudidiomarina</taxon>
    </lineage>
</organism>
<dbReference type="InterPro" id="IPR029149">
    <property type="entry name" value="Creatin/AminoP/Spt16_N"/>
</dbReference>
<proteinExistence type="inferred from homology"/>
<evidence type="ECO:0000256" key="11">
    <source>
        <dbReference type="ARBA" id="ARBA00075356"/>
    </source>
</evidence>
<dbReference type="CDD" id="cd01087">
    <property type="entry name" value="Prolidase"/>
    <property type="match status" value="1"/>
</dbReference>
<dbReference type="GO" id="GO:0005829">
    <property type="term" value="C:cytosol"/>
    <property type="evidence" value="ECO:0007669"/>
    <property type="project" value="TreeGrafter"/>
</dbReference>
<dbReference type="GO" id="GO:0030145">
    <property type="term" value="F:manganese ion binding"/>
    <property type="evidence" value="ECO:0007669"/>
    <property type="project" value="InterPro"/>
</dbReference>
<dbReference type="EMBL" id="PIQE01000004">
    <property type="protein sequence ID" value="RUO69876.1"/>
    <property type="molecule type" value="Genomic_DNA"/>
</dbReference>
<evidence type="ECO:0000256" key="7">
    <source>
        <dbReference type="ARBA" id="ARBA00022801"/>
    </source>
</evidence>
<dbReference type="InterPro" id="IPR036005">
    <property type="entry name" value="Creatinase/aminopeptidase-like"/>
</dbReference>
<dbReference type="FunFam" id="3.90.230.10:FF:000002">
    <property type="entry name" value="Xaa-Pro aminopeptidase 3"/>
    <property type="match status" value="1"/>
</dbReference>
<reference evidence="15" key="1">
    <citation type="journal article" date="2018" name="Front. Microbiol.">
        <title>Genome-Based Analysis Reveals the Taxonomy and Diversity of the Family Idiomarinaceae.</title>
        <authorList>
            <person name="Liu Y."/>
            <person name="Lai Q."/>
            <person name="Shao Z."/>
        </authorList>
    </citation>
    <scope>NUCLEOTIDE SEQUENCE [LARGE SCALE GENOMIC DNA]</scope>
    <source>
        <strain evidence="15">c121</strain>
    </source>
</reference>
<keyword evidence="6" id="KW-0479">Metal-binding</keyword>
<dbReference type="NCBIfam" id="NF008131">
    <property type="entry name" value="PRK10879.1"/>
    <property type="match status" value="1"/>
</dbReference>
<dbReference type="Pfam" id="PF00557">
    <property type="entry name" value="Peptidase_M24"/>
    <property type="match status" value="1"/>
</dbReference>
<dbReference type="Gene3D" id="3.90.230.10">
    <property type="entry name" value="Creatinase/methionine aminopeptidase superfamily"/>
    <property type="match status" value="1"/>
</dbReference>
<feature type="domain" description="Aminopeptidase P N-terminal" evidence="13">
    <location>
        <begin position="5"/>
        <end position="140"/>
    </location>
</feature>
<dbReference type="Proteomes" id="UP000287022">
    <property type="component" value="Unassembled WGS sequence"/>
</dbReference>
<evidence type="ECO:0000256" key="5">
    <source>
        <dbReference type="ARBA" id="ARBA00022670"/>
    </source>
</evidence>
<keyword evidence="14" id="KW-0031">Aminopeptidase</keyword>
<evidence type="ECO:0000313" key="14">
    <source>
        <dbReference type="EMBL" id="RUO69876.1"/>
    </source>
</evidence>
<protein>
    <recommendedName>
        <fullName evidence="10">Xaa-Pro aminopeptidase</fullName>
        <ecNumber evidence="4">3.4.11.9</ecNumber>
    </recommendedName>
    <alternativeName>
        <fullName evidence="11">Aminopeptidase P II</fullName>
    </alternativeName>
    <alternativeName>
        <fullName evidence="12">X-Pro aminopeptidase</fullName>
    </alternativeName>
</protein>
<evidence type="ECO:0000313" key="15">
    <source>
        <dbReference type="Proteomes" id="UP000287022"/>
    </source>
</evidence>
<dbReference type="InterPro" id="IPR001714">
    <property type="entry name" value="Pept_M24_MAP"/>
</dbReference>
<dbReference type="EC" id="3.4.11.9" evidence="4"/>
<gene>
    <name evidence="14" type="ORF">CWI80_11750</name>
</gene>
<accession>A0A432Z107</accession>
<evidence type="ECO:0000256" key="9">
    <source>
        <dbReference type="ARBA" id="ARBA00023211"/>
    </source>
</evidence>
<dbReference type="STRING" id="1122124.GCA_000423165_02225"/>
<dbReference type="PANTHER" id="PTHR43226:SF4">
    <property type="entry name" value="XAA-PRO AMINOPEPTIDASE 3"/>
    <property type="match status" value="1"/>
</dbReference>
<name>A0A432Z107_9GAMM</name>
<evidence type="ECO:0000256" key="1">
    <source>
        <dbReference type="ARBA" id="ARBA00001424"/>
    </source>
</evidence>
<comment type="similarity">
    <text evidence="3">Belongs to the peptidase M24B family.</text>
</comment>
<keyword evidence="8" id="KW-0482">Metalloprotease</keyword>
<dbReference type="InterPro" id="IPR007865">
    <property type="entry name" value="Aminopep_P_N"/>
</dbReference>
<dbReference type="Pfam" id="PF05195">
    <property type="entry name" value="AMP_N"/>
    <property type="match status" value="1"/>
</dbReference>
<keyword evidence="5" id="KW-0645">Protease</keyword>
<evidence type="ECO:0000256" key="4">
    <source>
        <dbReference type="ARBA" id="ARBA00012574"/>
    </source>
</evidence>
<evidence type="ECO:0000256" key="8">
    <source>
        <dbReference type="ARBA" id="ARBA00023049"/>
    </source>
</evidence>
<comment type="cofactor">
    <cofactor evidence="2">
        <name>Mn(2+)</name>
        <dbReference type="ChEBI" id="CHEBI:29035"/>
    </cofactor>
</comment>
<evidence type="ECO:0000256" key="12">
    <source>
        <dbReference type="ARBA" id="ARBA00081411"/>
    </source>
</evidence>
<dbReference type="RefSeq" id="WP_026860927.1">
    <property type="nucleotide sequence ID" value="NZ_PIQE01000004.1"/>
</dbReference>
<comment type="catalytic activity">
    <reaction evidence="1">
        <text>Release of any N-terminal amino acid, including proline, that is linked to proline, even from a dipeptide or tripeptide.</text>
        <dbReference type="EC" id="3.4.11.9"/>
    </reaction>
</comment>
<evidence type="ECO:0000256" key="2">
    <source>
        <dbReference type="ARBA" id="ARBA00001936"/>
    </source>
</evidence>
<sequence>MAVTLPRSEYQQRRKALLQWLAEQPQTAIAIIPGASLQTRSNDTEYPFRQNSDFYYLTGFNEPDACLVLAPHADCQVQLFCQAKDPQQEVWHGRRLGTAAAVATLGVDVAYDADDLDEHLLHLFDGVELVFTDHDNQAFTAHCQELAAELRQQARRGVYPPSQWQHLSPWLHAQRLRKSDAEIAVMREAARISVDAHKRAMRFAAPGRFEYQVAAELEHEFVMQGAAAAAYGTICGSGDNACILHYTENSAVMGDGDLLLIDAGAEYQGYAADITRTFPVNGRFSDDQRALYEWVLKAQEAALATVKPGSTLERAHEAAAFVITEGLVALGILQGKVNAHWQQASYRRFFIHGLGHWLGLDVHDVGQAPQTDKVLPFEPGMVITVEPGVYIPVDAEDIDPRWRGLGIRIEDDVVITADGYENLTDEVPKTVAEIEAWMQSK</sequence>
<dbReference type="SMART" id="SM01011">
    <property type="entry name" value="AMP_N"/>
    <property type="match status" value="1"/>
</dbReference>
<dbReference type="InterPro" id="IPR052433">
    <property type="entry name" value="X-Pro_dipept-like"/>
</dbReference>
<evidence type="ECO:0000256" key="10">
    <source>
        <dbReference type="ARBA" id="ARBA00069363"/>
    </source>
</evidence>
<dbReference type="PRINTS" id="PR00599">
    <property type="entry name" value="MAPEPTIDASE"/>
</dbReference>
<keyword evidence="7" id="KW-0378">Hydrolase</keyword>
<evidence type="ECO:0000256" key="6">
    <source>
        <dbReference type="ARBA" id="ARBA00022723"/>
    </source>
</evidence>
<dbReference type="AlphaFoldDB" id="A0A432Z107"/>
<dbReference type="GO" id="GO:0070006">
    <property type="term" value="F:metalloaminopeptidase activity"/>
    <property type="evidence" value="ECO:0007669"/>
    <property type="project" value="InterPro"/>
</dbReference>